<keyword evidence="2" id="KW-0812">Transmembrane</keyword>
<feature type="transmembrane region" description="Helical" evidence="2">
    <location>
        <begin position="561"/>
        <end position="584"/>
    </location>
</feature>
<keyword evidence="2" id="KW-0472">Membrane</keyword>
<feature type="transmembrane region" description="Helical" evidence="2">
    <location>
        <begin position="397"/>
        <end position="421"/>
    </location>
</feature>
<feature type="transmembrane region" description="Helical" evidence="2">
    <location>
        <begin position="199"/>
        <end position="216"/>
    </location>
</feature>
<feature type="transmembrane region" description="Helical" evidence="2">
    <location>
        <begin position="96"/>
        <end position="117"/>
    </location>
</feature>
<feature type="transmembrane region" description="Helical" evidence="2">
    <location>
        <begin position="364"/>
        <end position="385"/>
    </location>
</feature>
<feature type="region of interest" description="Disordered" evidence="1">
    <location>
        <begin position="25"/>
        <end position="76"/>
    </location>
</feature>
<feature type="transmembrane region" description="Helical" evidence="2">
    <location>
        <begin position="669"/>
        <end position="691"/>
    </location>
</feature>
<accession>A0A852T283</accession>
<feature type="transmembrane region" description="Helical" evidence="2">
    <location>
        <begin position="640"/>
        <end position="663"/>
    </location>
</feature>
<feature type="transmembrane region" description="Helical" evidence="2">
    <location>
        <begin position="166"/>
        <end position="187"/>
    </location>
</feature>
<feature type="transmembrane region" description="Helical" evidence="2">
    <location>
        <begin position="500"/>
        <end position="526"/>
    </location>
</feature>
<evidence type="ECO:0008006" key="5">
    <source>
        <dbReference type="Google" id="ProtNLM"/>
    </source>
</evidence>
<organism evidence="3 4">
    <name type="scientific">Leifsonia soli</name>
    <dbReference type="NCBI Taxonomy" id="582665"/>
    <lineage>
        <taxon>Bacteria</taxon>
        <taxon>Bacillati</taxon>
        <taxon>Actinomycetota</taxon>
        <taxon>Actinomycetes</taxon>
        <taxon>Micrococcales</taxon>
        <taxon>Microbacteriaceae</taxon>
        <taxon>Leifsonia</taxon>
    </lineage>
</organism>
<sequence length="960" mass="103232">MSDEARPHEWPHHVLELRIHGIKNTPPTEMLGREQSELRQTQGDENGGFWWAPAQDEPERDPDDAPGTIDPAVPPPDVRTEAYSWGRLARYGSGPLLFIGQLFVQLAWLLLAPFGLANSAYWTRRIPTQRPGGEWDAGVGGASLRIFALGLTLLYVCALGSVSLDLGVQCVTGTACTALPEAVTGFFANAPLSWRGPQLSLLSLVPIAGVLLLYLVSRRARARYEAAIFDAADRMGGRGVRRTGRLRPLASEGFWRTARVGSPTERLHLAATFLLVALLLAWDRMFAGAAACVKLQTFVSGECLGAAFGSRDALALSGGILAAAGLIVTIVLVGVFAETTTPGDAGDASVDEFLRDRLRSTGTVTAWVLLVSVLVYLYVGASLWFGGEYDAPPSGAFLGLATAPSIILGVLLAICVSALGWRRGVPHWLSIALMTGAGLAFLAGVAQNPPTQDAAPGALRLPLFAVAAVLTLAQLIVVWRWPHSARGRRAGPPGRFRAEGWAGMGPGVIMLLSLGAAMILSTLLVLGVQGWLVSGSTPCGCATPPHAVLRPPIVYHNFGDVLPFIAIALGLVGVGVAAAVLRWVPLLTTPRTRDGRRPLLEQVDAYRDGRIAASTTADRLALKILRARRLAALVHRGEPILGILAGLLAAGFVVALAVSYSVVFRSIDALVGPALAVIAAGILAVVVENALTAKERPISIMWDLMCFLPRAGHPFGPPCYAERVVPELRDRVTDWLTHDLEPPEGLTLAERLRWRDEQEEAALGEERPFRVVLSAHSLGAVLAVSTLFTLRPDDAQRLRNVALLTYGSQLRVYFGRFFPELFGPDALGTLGSRRPLLGKADPWFTQVERDQDGDPVVIGASGASDPSLVELLTQPDGSVAWINLWRRTDYLGFPVNSYRLEDRRPDDIDRGADEFGPPRYLVKVATHPDYQSAPQYRVALLDLIARLETPAPPGTPSRRS</sequence>
<keyword evidence="4" id="KW-1185">Reference proteome</keyword>
<evidence type="ECO:0000256" key="2">
    <source>
        <dbReference type="SAM" id="Phobius"/>
    </source>
</evidence>
<evidence type="ECO:0000313" key="4">
    <source>
        <dbReference type="Proteomes" id="UP000589620"/>
    </source>
</evidence>
<evidence type="ECO:0000313" key="3">
    <source>
        <dbReference type="EMBL" id="NYD75277.1"/>
    </source>
</evidence>
<feature type="transmembrane region" description="Helical" evidence="2">
    <location>
        <begin position="428"/>
        <end position="446"/>
    </location>
</feature>
<gene>
    <name evidence="3" type="ORF">BJ963_002796</name>
</gene>
<reference evidence="3 4" key="1">
    <citation type="submission" date="2020-07" db="EMBL/GenBank/DDBJ databases">
        <title>Sequencing the genomes of 1000 actinobacteria strains.</title>
        <authorList>
            <person name="Klenk H.-P."/>
        </authorList>
    </citation>
    <scope>NUCLEOTIDE SEQUENCE [LARGE SCALE GENOMIC DNA]</scope>
    <source>
        <strain evidence="3 4">DSM 23871</strain>
    </source>
</reference>
<dbReference type="RefSeq" id="WP_179457263.1">
    <property type="nucleotide sequence ID" value="NZ_BAAAPX010000001.1"/>
</dbReference>
<dbReference type="AlphaFoldDB" id="A0A852T283"/>
<feature type="transmembrane region" description="Helical" evidence="2">
    <location>
        <begin position="458"/>
        <end position="479"/>
    </location>
</feature>
<dbReference type="EMBL" id="JACCBJ010000001">
    <property type="protein sequence ID" value="NYD75277.1"/>
    <property type="molecule type" value="Genomic_DNA"/>
</dbReference>
<feature type="transmembrane region" description="Helical" evidence="2">
    <location>
        <begin position="137"/>
        <end position="159"/>
    </location>
</feature>
<comment type="caution">
    <text evidence="3">The sequence shown here is derived from an EMBL/GenBank/DDBJ whole genome shotgun (WGS) entry which is preliminary data.</text>
</comment>
<evidence type="ECO:0000256" key="1">
    <source>
        <dbReference type="SAM" id="MobiDB-lite"/>
    </source>
</evidence>
<name>A0A852T283_9MICO</name>
<keyword evidence="2" id="KW-1133">Transmembrane helix</keyword>
<protein>
    <recommendedName>
        <fullName evidence="5">Lipase family protein</fullName>
    </recommendedName>
</protein>
<feature type="transmembrane region" description="Helical" evidence="2">
    <location>
        <begin position="314"/>
        <end position="337"/>
    </location>
</feature>
<feature type="transmembrane region" description="Helical" evidence="2">
    <location>
        <begin position="266"/>
        <end position="282"/>
    </location>
</feature>
<proteinExistence type="predicted"/>
<dbReference type="Proteomes" id="UP000589620">
    <property type="component" value="Unassembled WGS sequence"/>
</dbReference>